<evidence type="ECO:0000259" key="14">
    <source>
        <dbReference type="Pfam" id="PF07715"/>
    </source>
</evidence>
<evidence type="ECO:0000256" key="4">
    <source>
        <dbReference type="ARBA" id="ARBA00022692"/>
    </source>
</evidence>
<evidence type="ECO:0000256" key="7">
    <source>
        <dbReference type="ARBA" id="ARBA00023136"/>
    </source>
</evidence>
<dbReference type="InterPro" id="IPR000531">
    <property type="entry name" value="Beta-barrel_TonB"/>
</dbReference>
<dbReference type="GO" id="GO:0044718">
    <property type="term" value="P:siderophore transmembrane transport"/>
    <property type="evidence" value="ECO:0007669"/>
    <property type="project" value="TreeGrafter"/>
</dbReference>
<dbReference type="EMBL" id="PCWA01000014">
    <property type="protein sequence ID" value="PIQ89877.1"/>
    <property type="molecule type" value="Genomic_DNA"/>
</dbReference>
<comment type="caution">
    <text evidence="15">The sequence shown here is derived from an EMBL/GenBank/DDBJ whole genome shotgun (WGS) entry which is preliminary data.</text>
</comment>
<name>A0A2H0LZR6_9BACT</name>
<keyword evidence="6 11" id="KW-0798">TonB box</keyword>
<evidence type="ECO:0000256" key="12">
    <source>
        <dbReference type="SAM" id="SignalP"/>
    </source>
</evidence>
<reference evidence="15 16" key="1">
    <citation type="submission" date="2017-09" db="EMBL/GenBank/DDBJ databases">
        <title>Depth-based differentiation of microbial function through sediment-hosted aquifers and enrichment of novel symbionts in the deep terrestrial subsurface.</title>
        <authorList>
            <person name="Probst A.J."/>
            <person name="Ladd B."/>
            <person name="Jarett J.K."/>
            <person name="Geller-Mcgrath D.E."/>
            <person name="Sieber C.M."/>
            <person name="Emerson J.B."/>
            <person name="Anantharaman K."/>
            <person name="Thomas B.C."/>
            <person name="Malmstrom R."/>
            <person name="Stieglmeier M."/>
            <person name="Klingl A."/>
            <person name="Woyke T."/>
            <person name="Ryan C.M."/>
            <person name="Banfield J.F."/>
        </authorList>
    </citation>
    <scope>NUCLEOTIDE SEQUENCE [LARGE SCALE GENOMIC DNA]</scope>
    <source>
        <strain evidence="15">CG11_big_fil_rev_8_21_14_0_20_42_13</strain>
    </source>
</reference>
<dbReference type="InterPro" id="IPR012910">
    <property type="entry name" value="Plug_dom"/>
</dbReference>
<evidence type="ECO:0000256" key="5">
    <source>
        <dbReference type="ARBA" id="ARBA00022729"/>
    </source>
</evidence>
<protein>
    <recommendedName>
        <fullName evidence="17">TonB-dependent receptor</fullName>
    </recommendedName>
</protein>
<dbReference type="Gene3D" id="2.40.170.20">
    <property type="entry name" value="TonB-dependent receptor, beta-barrel domain"/>
    <property type="match status" value="1"/>
</dbReference>
<feature type="domain" description="TonB-dependent receptor-like beta-barrel" evidence="13">
    <location>
        <begin position="203"/>
        <end position="587"/>
    </location>
</feature>
<accession>A0A2H0LZR6</accession>
<evidence type="ECO:0000256" key="3">
    <source>
        <dbReference type="ARBA" id="ARBA00022452"/>
    </source>
</evidence>
<keyword evidence="4 10" id="KW-0812">Transmembrane</keyword>
<evidence type="ECO:0000256" key="8">
    <source>
        <dbReference type="ARBA" id="ARBA00023170"/>
    </source>
</evidence>
<dbReference type="CDD" id="cd01347">
    <property type="entry name" value="ligand_gated_channel"/>
    <property type="match status" value="1"/>
</dbReference>
<comment type="similarity">
    <text evidence="10 11">Belongs to the TonB-dependent receptor family.</text>
</comment>
<evidence type="ECO:0000256" key="6">
    <source>
        <dbReference type="ARBA" id="ARBA00023077"/>
    </source>
</evidence>
<dbReference type="PROSITE" id="PS52016">
    <property type="entry name" value="TONB_DEPENDENT_REC_3"/>
    <property type="match status" value="1"/>
</dbReference>
<evidence type="ECO:0000256" key="1">
    <source>
        <dbReference type="ARBA" id="ARBA00004571"/>
    </source>
</evidence>
<dbReference type="PANTHER" id="PTHR30069">
    <property type="entry name" value="TONB-DEPENDENT OUTER MEMBRANE RECEPTOR"/>
    <property type="match status" value="1"/>
</dbReference>
<evidence type="ECO:0000256" key="9">
    <source>
        <dbReference type="ARBA" id="ARBA00023237"/>
    </source>
</evidence>
<evidence type="ECO:0000256" key="11">
    <source>
        <dbReference type="RuleBase" id="RU003357"/>
    </source>
</evidence>
<evidence type="ECO:0000256" key="2">
    <source>
        <dbReference type="ARBA" id="ARBA00022448"/>
    </source>
</evidence>
<evidence type="ECO:0000259" key="13">
    <source>
        <dbReference type="Pfam" id="PF00593"/>
    </source>
</evidence>
<evidence type="ECO:0000313" key="16">
    <source>
        <dbReference type="Proteomes" id="UP000229641"/>
    </source>
</evidence>
<feature type="signal peptide" evidence="12">
    <location>
        <begin position="1"/>
        <end position="23"/>
    </location>
</feature>
<dbReference type="AlphaFoldDB" id="A0A2H0LZR6"/>
<keyword evidence="5 12" id="KW-0732">Signal</keyword>
<keyword evidence="8" id="KW-0675">Receptor</keyword>
<dbReference type="GO" id="GO:0009279">
    <property type="term" value="C:cell outer membrane"/>
    <property type="evidence" value="ECO:0007669"/>
    <property type="project" value="UniProtKB-SubCell"/>
</dbReference>
<dbReference type="InterPro" id="IPR036942">
    <property type="entry name" value="Beta-barrel_TonB_sf"/>
</dbReference>
<evidence type="ECO:0008006" key="17">
    <source>
        <dbReference type="Google" id="ProtNLM"/>
    </source>
</evidence>
<dbReference type="PANTHER" id="PTHR30069:SF29">
    <property type="entry name" value="HEMOGLOBIN AND HEMOGLOBIN-HAPTOGLOBIN-BINDING PROTEIN 1-RELATED"/>
    <property type="match status" value="1"/>
</dbReference>
<dbReference type="GO" id="GO:0015344">
    <property type="term" value="F:siderophore uptake transmembrane transporter activity"/>
    <property type="evidence" value="ECO:0007669"/>
    <property type="project" value="TreeGrafter"/>
</dbReference>
<sequence length="613" mass="68235">MRRNILTVLIFSALLANTAFVFAENIELERIVVTPSRIEESASGAARNIEVITARQISDSSAEDLSEVIEGITPVNISNYGGLGAAKNIRMRGSSAAQVLVLVDGRPINNPRDGQAELNSIPLVDIERVEIMHGPASSMYGSGAMGGTINIITKAPPKGESETEIYSGFGSFRTYVERLSHGGGAGKLGYLFHSEYENTEGYRDNSEFASRDFNLKLAYDFTIDNKLSLNSGYYRSRLGTPGTLSAPDSDDKQIALKNFIDAGWDFRANDSLAVSAKLYQNYDRLEFLENTAGSMFDTADNKDIHTTKARGFNIQFNPEFYGVYDLVCGFDYTANLNDSTTSAKHKYLVRAGYLENKFRLFAEKLKLNLGARLDDYSNFGTEISPAFSALYDVGENVSARFLISRSFRAPTFNDLYWPDEGWARGNPNVKPEKGITGEIGINSSLGDWVRLGLTYYRNDYDDLINWAESGGVWEPTNVGSAVIDGIEFSSDLDITETLTAAFDYSYVRAKDDKSGKYLIYQPKHKLNFSLKYADVNGLCVELKSQFTDKRYHDAANSIKVKNFYLLGVNISKKISDGVTCFLKIDNILNKKYQVIRDYPMPHFNINGGIKLEF</sequence>
<dbReference type="Gene3D" id="2.170.130.10">
    <property type="entry name" value="TonB-dependent receptor, plug domain"/>
    <property type="match status" value="1"/>
</dbReference>
<dbReference type="Pfam" id="PF00593">
    <property type="entry name" value="TonB_dep_Rec_b-barrel"/>
    <property type="match status" value="1"/>
</dbReference>
<dbReference type="Pfam" id="PF07715">
    <property type="entry name" value="Plug"/>
    <property type="match status" value="1"/>
</dbReference>
<feature type="domain" description="TonB-dependent receptor plug" evidence="14">
    <location>
        <begin position="45"/>
        <end position="148"/>
    </location>
</feature>
<keyword evidence="2 10" id="KW-0813">Transport</keyword>
<organism evidence="15 16">
    <name type="scientific">Candidatus Ghiorseimicrobium undicola</name>
    <dbReference type="NCBI Taxonomy" id="1974746"/>
    <lineage>
        <taxon>Bacteria</taxon>
        <taxon>Pseudomonadati</taxon>
        <taxon>Candidatus Omnitrophota</taxon>
        <taxon>Candidatus Ghiorseimicrobium</taxon>
    </lineage>
</organism>
<evidence type="ECO:0000313" key="15">
    <source>
        <dbReference type="EMBL" id="PIQ89877.1"/>
    </source>
</evidence>
<keyword evidence="7 10" id="KW-0472">Membrane</keyword>
<gene>
    <name evidence="15" type="ORF">COV72_00860</name>
</gene>
<evidence type="ECO:0000256" key="10">
    <source>
        <dbReference type="PROSITE-ProRule" id="PRU01360"/>
    </source>
</evidence>
<keyword evidence="3 10" id="KW-1134">Transmembrane beta strand</keyword>
<feature type="chain" id="PRO_5013567609" description="TonB-dependent receptor" evidence="12">
    <location>
        <begin position="24"/>
        <end position="613"/>
    </location>
</feature>
<dbReference type="SUPFAM" id="SSF56935">
    <property type="entry name" value="Porins"/>
    <property type="match status" value="1"/>
</dbReference>
<keyword evidence="9 10" id="KW-0998">Cell outer membrane</keyword>
<dbReference type="InterPro" id="IPR039426">
    <property type="entry name" value="TonB-dep_rcpt-like"/>
</dbReference>
<comment type="subcellular location">
    <subcellularLocation>
        <location evidence="1 10">Cell outer membrane</location>
        <topology evidence="1 10">Multi-pass membrane protein</topology>
    </subcellularLocation>
</comment>
<dbReference type="Proteomes" id="UP000229641">
    <property type="component" value="Unassembled WGS sequence"/>
</dbReference>
<dbReference type="InterPro" id="IPR037066">
    <property type="entry name" value="Plug_dom_sf"/>
</dbReference>
<proteinExistence type="inferred from homology"/>